<protein>
    <submittedName>
        <fullName evidence="10">Uncharacterized protein</fullName>
    </submittedName>
</protein>
<accession>A0A7R8X874</accession>
<dbReference type="InterPro" id="IPR008753">
    <property type="entry name" value="Peptidase_M13_N"/>
</dbReference>
<keyword evidence="11" id="KW-1185">Reference proteome</keyword>
<feature type="domain" description="Peptidase M13 C-terminal" evidence="8">
    <location>
        <begin position="497"/>
        <end position="587"/>
    </location>
</feature>
<dbReference type="PRINTS" id="PR00786">
    <property type="entry name" value="NEPRILYSIN"/>
</dbReference>
<feature type="domain" description="Peptidase M13 N-terminal" evidence="9">
    <location>
        <begin position="600"/>
        <end position="666"/>
    </location>
</feature>
<dbReference type="EMBL" id="CAJPEV010000781">
    <property type="protein sequence ID" value="CAG0888500.1"/>
    <property type="molecule type" value="Genomic_DNA"/>
</dbReference>
<evidence type="ECO:0000259" key="8">
    <source>
        <dbReference type="Pfam" id="PF01431"/>
    </source>
</evidence>
<dbReference type="GO" id="GO:0046872">
    <property type="term" value="F:metal ion binding"/>
    <property type="evidence" value="ECO:0007669"/>
    <property type="project" value="UniProtKB-KW"/>
</dbReference>
<organism evidence="10">
    <name type="scientific">Darwinula stevensoni</name>
    <dbReference type="NCBI Taxonomy" id="69355"/>
    <lineage>
        <taxon>Eukaryota</taxon>
        <taxon>Metazoa</taxon>
        <taxon>Ecdysozoa</taxon>
        <taxon>Arthropoda</taxon>
        <taxon>Crustacea</taxon>
        <taxon>Oligostraca</taxon>
        <taxon>Ostracoda</taxon>
        <taxon>Podocopa</taxon>
        <taxon>Podocopida</taxon>
        <taxon>Darwinulocopina</taxon>
        <taxon>Darwinuloidea</taxon>
        <taxon>Darwinulidae</taxon>
        <taxon>Darwinula</taxon>
    </lineage>
</organism>
<dbReference type="GO" id="GO:0016485">
    <property type="term" value="P:protein processing"/>
    <property type="evidence" value="ECO:0007669"/>
    <property type="project" value="TreeGrafter"/>
</dbReference>
<evidence type="ECO:0000256" key="3">
    <source>
        <dbReference type="ARBA" id="ARBA00022670"/>
    </source>
</evidence>
<keyword evidence="4" id="KW-0479">Metal-binding</keyword>
<dbReference type="PROSITE" id="PS51885">
    <property type="entry name" value="NEPRILYSIN"/>
    <property type="match status" value="1"/>
</dbReference>
<dbReference type="InterPro" id="IPR042089">
    <property type="entry name" value="Peptidase_M13_dom_2"/>
</dbReference>
<dbReference type="GO" id="GO:0005886">
    <property type="term" value="C:plasma membrane"/>
    <property type="evidence" value="ECO:0007669"/>
    <property type="project" value="TreeGrafter"/>
</dbReference>
<evidence type="ECO:0000256" key="4">
    <source>
        <dbReference type="ARBA" id="ARBA00022723"/>
    </source>
</evidence>
<feature type="domain" description="Peptidase M13 N-terminal" evidence="9">
    <location>
        <begin position="50"/>
        <end position="437"/>
    </location>
</feature>
<proteinExistence type="inferred from homology"/>
<dbReference type="OrthoDB" id="6475849at2759"/>
<dbReference type="InterPro" id="IPR018497">
    <property type="entry name" value="Peptidase_M13_C"/>
</dbReference>
<dbReference type="GO" id="GO:0004222">
    <property type="term" value="F:metalloendopeptidase activity"/>
    <property type="evidence" value="ECO:0007669"/>
    <property type="project" value="InterPro"/>
</dbReference>
<gene>
    <name evidence="10" type="ORF">DSTB1V02_LOCUS4990</name>
</gene>
<evidence type="ECO:0000259" key="9">
    <source>
        <dbReference type="Pfam" id="PF05649"/>
    </source>
</evidence>
<dbReference type="PANTHER" id="PTHR11733">
    <property type="entry name" value="ZINC METALLOPROTEASE FAMILY M13 NEPRILYSIN-RELATED"/>
    <property type="match status" value="1"/>
</dbReference>
<keyword evidence="7" id="KW-0482">Metalloprotease</keyword>
<dbReference type="PANTHER" id="PTHR11733:SF224">
    <property type="entry name" value="NEPRILYSIN-2"/>
    <property type="match status" value="1"/>
</dbReference>
<evidence type="ECO:0000313" key="11">
    <source>
        <dbReference type="Proteomes" id="UP000677054"/>
    </source>
</evidence>
<dbReference type="Pfam" id="PF01431">
    <property type="entry name" value="Peptidase_M13"/>
    <property type="match status" value="2"/>
</dbReference>
<evidence type="ECO:0000256" key="5">
    <source>
        <dbReference type="ARBA" id="ARBA00022801"/>
    </source>
</evidence>
<dbReference type="AlphaFoldDB" id="A0A7R8X874"/>
<evidence type="ECO:0000256" key="1">
    <source>
        <dbReference type="ARBA" id="ARBA00001947"/>
    </source>
</evidence>
<dbReference type="Gene3D" id="1.10.1380.10">
    <property type="entry name" value="Neutral endopeptidase , domain2"/>
    <property type="match status" value="1"/>
</dbReference>
<comment type="cofactor">
    <cofactor evidence="1">
        <name>Zn(2+)</name>
        <dbReference type="ChEBI" id="CHEBI:29105"/>
    </cofactor>
</comment>
<keyword evidence="3" id="KW-0645">Protease</keyword>
<dbReference type="SUPFAM" id="SSF55486">
    <property type="entry name" value="Metalloproteases ('zincins'), catalytic domain"/>
    <property type="match status" value="2"/>
</dbReference>
<dbReference type="Proteomes" id="UP000677054">
    <property type="component" value="Unassembled WGS sequence"/>
</dbReference>
<keyword evidence="6" id="KW-0862">Zinc</keyword>
<name>A0A7R8X874_9CRUS</name>
<keyword evidence="5" id="KW-0378">Hydrolase</keyword>
<dbReference type="InterPro" id="IPR000718">
    <property type="entry name" value="Peptidase_M13"/>
</dbReference>
<reference evidence="10" key="1">
    <citation type="submission" date="2020-11" db="EMBL/GenBank/DDBJ databases">
        <authorList>
            <person name="Tran Van P."/>
        </authorList>
    </citation>
    <scope>NUCLEOTIDE SEQUENCE</scope>
</reference>
<feature type="domain" description="Peptidase M13 C-terminal" evidence="8">
    <location>
        <begin position="684"/>
        <end position="895"/>
    </location>
</feature>
<dbReference type="CDD" id="cd08662">
    <property type="entry name" value="M13"/>
    <property type="match status" value="1"/>
</dbReference>
<evidence type="ECO:0000313" key="10">
    <source>
        <dbReference type="EMBL" id="CAD7245114.1"/>
    </source>
</evidence>
<sequence length="897" mass="104399">MKRYPSTMSQDEYERCDDFANIEQEKQPKSLESLSLPEEILSNIDLQEEPCYDFYRYACGGFLNNTVIQDGEYSVDQFTKIDHELKGRLRAVLEKPFQYGEPPPFHMVKNMYASCMNMDRINRLGLDALKKVLEIVGGWSVGLEWDDSDFAWDKVMYQYRKIGLPVDYFLDFSVKLDSETPLCDMLNINQPTHVLPREYLIKGPDDEIVQAYYDYMVKLAVHLGAEEERAKSELHKVLEFEILFSNYSLEDEGGQNGMKQYKKMKITELEERWPSIPWLEYINEMLSPFHRVIAEETVVVDDPAYIDNFVAALQATPKRVIANYAIWRMVDFSAAYLTEDVQNIREEFYSKLTGKEGRNPRWLECMHTVSSFSLALGAMYVRTFFMDERVKPEVTEMVKRIQAEFDTILDEVDWMDFTTRRRAKLKSAEIKAEIAYPEWLLDNKILTAIHEGLEITPDHFYQNVLNLSLFSRNYHFRLFREEKKNRLIWIQGPADVNAFYSFWKSCLIVEAGILQGIFYGADRPKYLNYGGIGSVIGHEIARAFHDKGRLYDWCGDLRDWWEPETERKYQEKAKCIIDGHGEFSLSDVGLAVFQVKFYDSFSLALGAMYVRTFFMDERVKPEVTVMVKRIQAEFDTILDEVDWMDFTTRRRAKLKSAEIKAEIAYPEWLLDNKILTAIHEGGIFYGADRPKYLNYGGIGSVIGHEIARAFHDKGRLYDWCGDLRDWWEPETERKYQEKAKCIIDGHGEFSLSDVGLAVFQLLLTLFTFDRKSIAAVELEYDNRLQLNDENPLGESIANSGGLKAAYRAYVKWSEEHGEESPMPGLEHLNSRQIFWISAANVQCSLYKKEALKYKMSFPQPSGESWVRGVFQNIPEFARDFNCSVGTPYNPVERCTIW</sequence>
<dbReference type="InterPro" id="IPR024079">
    <property type="entry name" value="MetalloPept_cat_dom_sf"/>
</dbReference>
<evidence type="ECO:0000256" key="6">
    <source>
        <dbReference type="ARBA" id="ARBA00022833"/>
    </source>
</evidence>
<evidence type="ECO:0000256" key="2">
    <source>
        <dbReference type="ARBA" id="ARBA00007357"/>
    </source>
</evidence>
<comment type="similarity">
    <text evidence="2">Belongs to the peptidase M13 family.</text>
</comment>
<dbReference type="EMBL" id="LR900298">
    <property type="protein sequence ID" value="CAD7245114.1"/>
    <property type="molecule type" value="Genomic_DNA"/>
</dbReference>
<evidence type="ECO:0000256" key="7">
    <source>
        <dbReference type="ARBA" id="ARBA00023049"/>
    </source>
</evidence>
<dbReference type="Pfam" id="PF05649">
    <property type="entry name" value="Peptidase_M13_N"/>
    <property type="match status" value="2"/>
</dbReference>
<dbReference type="Gene3D" id="3.40.390.10">
    <property type="entry name" value="Collagenase (Catalytic Domain)"/>
    <property type="match status" value="2"/>
</dbReference>